<keyword evidence="4 6" id="KW-1133">Transmembrane helix</keyword>
<evidence type="ECO:0000256" key="2">
    <source>
        <dbReference type="ARBA" id="ARBA00022475"/>
    </source>
</evidence>
<keyword evidence="8" id="KW-1185">Reference proteome</keyword>
<evidence type="ECO:0000313" key="7">
    <source>
        <dbReference type="EMBL" id="MBN3576530.1"/>
    </source>
</evidence>
<feature type="transmembrane region" description="Helical" evidence="6">
    <location>
        <begin position="153"/>
        <end position="174"/>
    </location>
</feature>
<dbReference type="PANTHER" id="PTHR30250:SF11">
    <property type="entry name" value="O-ANTIGEN TRANSPORTER-RELATED"/>
    <property type="match status" value="1"/>
</dbReference>
<keyword evidence="3 6" id="KW-0812">Transmembrane</keyword>
<keyword evidence="2" id="KW-1003">Cell membrane</keyword>
<keyword evidence="5 6" id="KW-0472">Membrane</keyword>
<feature type="transmembrane region" description="Helical" evidence="6">
    <location>
        <begin position="253"/>
        <end position="276"/>
    </location>
</feature>
<name>A0ABS2ZXV1_9VIBR</name>
<comment type="caution">
    <text evidence="7">The sequence shown here is derived from an EMBL/GenBank/DDBJ whole genome shotgun (WGS) entry which is preliminary data.</text>
</comment>
<evidence type="ECO:0000256" key="5">
    <source>
        <dbReference type="ARBA" id="ARBA00023136"/>
    </source>
</evidence>
<evidence type="ECO:0000256" key="1">
    <source>
        <dbReference type="ARBA" id="ARBA00004651"/>
    </source>
</evidence>
<sequence length="483" mass="53842">MRHKILQWLKQDNVTSIMLYAVSLLMMKGASLFMLPLMTSYLTPSQFGHLELLSITTVFFSLLVGLAMHENLYRFIGTEKNEALRFSRARELYSSSLFTSFVIVGLLVAGYLAISPTAWTINTEQMVLLAVVVTVEAPLAICLAWLRLNNKAVIFFKISCVTLLIQVSLVILILTSKPDVTLLFSVGVLCALIQITYLHCHNKFSFKLPTLIQYKGYIQYSLPLMLSAAVAFGLSGAERWIIAEAHSLESLGIYAVAAKFSLALGILIQPFHMWWMPKRFEVLETQGKETAARNTQLGIIGLCMLSVIVMWVSQCFIVLTLPTSYQSAGQLVVLCIVIMLLKEMLEMLNIGVLYAKQTSKLFAINAVATTVALIIAWLNREAGVAAILLSLCMGQLIRLVFIYRLSQSLCHVPYRHGALLSFVLISAVFTISGWFNHSLETAGLMLVLQPLALIALLHKLKFIALTANIAQKVRRHNQLERPL</sequence>
<evidence type="ECO:0000313" key="8">
    <source>
        <dbReference type="Proteomes" id="UP000779070"/>
    </source>
</evidence>
<gene>
    <name evidence="7" type="ORF">JYA62_02460</name>
</gene>
<feature type="transmembrane region" description="Helical" evidence="6">
    <location>
        <begin position="220"/>
        <end position="241"/>
    </location>
</feature>
<accession>A0ABS2ZXV1</accession>
<feature type="transmembrane region" description="Helical" evidence="6">
    <location>
        <begin position="384"/>
        <end position="405"/>
    </location>
</feature>
<reference evidence="7 8" key="1">
    <citation type="submission" date="2021-02" db="EMBL/GenBank/DDBJ databases">
        <title>Draft Genome Sequences of 5 Vibrio neptunius Strains Isolated From of Bivalve Hatcheries.</title>
        <authorList>
            <person name="Galvis F."/>
            <person name="Barja J.L."/>
            <person name="Lemos M.L."/>
            <person name="Balado M."/>
        </authorList>
    </citation>
    <scope>NUCLEOTIDE SEQUENCE [LARGE SCALE GENOMIC DNA]</scope>
    <source>
        <strain evidence="7 8">PP-145.98</strain>
    </source>
</reference>
<evidence type="ECO:0000256" key="4">
    <source>
        <dbReference type="ARBA" id="ARBA00022989"/>
    </source>
</evidence>
<feature type="transmembrane region" description="Helical" evidence="6">
    <location>
        <begin position="126"/>
        <end position="146"/>
    </location>
</feature>
<dbReference type="PANTHER" id="PTHR30250">
    <property type="entry name" value="PST FAMILY PREDICTED COLANIC ACID TRANSPORTER"/>
    <property type="match status" value="1"/>
</dbReference>
<feature type="transmembrane region" description="Helical" evidence="6">
    <location>
        <begin position="417"/>
        <end position="435"/>
    </location>
</feature>
<proteinExistence type="predicted"/>
<protein>
    <submittedName>
        <fullName evidence="7">Lipopolysaccharide biosynthesis protein</fullName>
    </submittedName>
</protein>
<evidence type="ECO:0000256" key="6">
    <source>
        <dbReference type="SAM" id="Phobius"/>
    </source>
</evidence>
<dbReference type="InterPro" id="IPR050833">
    <property type="entry name" value="Poly_Biosynth_Transport"/>
</dbReference>
<feature type="transmembrane region" description="Helical" evidence="6">
    <location>
        <begin position="92"/>
        <end position="114"/>
    </location>
</feature>
<comment type="subcellular location">
    <subcellularLocation>
        <location evidence="1">Cell membrane</location>
        <topology evidence="1">Multi-pass membrane protein</topology>
    </subcellularLocation>
</comment>
<feature type="transmembrane region" description="Helical" evidence="6">
    <location>
        <begin position="297"/>
        <end position="319"/>
    </location>
</feature>
<feature type="transmembrane region" description="Helical" evidence="6">
    <location>
        <begin position="20"/>
        <end position="40"/>
    </location>
</feature>
<dbReference type="Proteomes" id="UP000779070">
    <property type="component" value="Unassembled WGS sequence"/>
</dbReference>
<feature type="transmembrane region" description="Helical" evidence="6">
    <location>
        <begin position="52"/>
        <end position="72"/>
    </location>
</feature>
<feature type="transmembrane region" description="Helical" evidence="6">
    <location>
        <begin position="180"/>
        <end position="200"/>
    </location>
</feature>
<dbReference type="EMBL" id="JAFHLB010000002">
    <property type="protein sequence ID" value="MBN3576530.1"/>
    <property type="molecule type" value="Genomic_DNA"/>
</dbReference>
<feature type="transmembrane region" description="Helical" evidence="6">
    <location>
        <begin position="447"/>
        <end position="470"/>
    </location>
</feature>
<evidence type="ECO:0000256" key="3">
    <source>
        <dbReference type="ARBA" id="ARBA00022692"/>
    </source>
</evidence>
<dbReference type="RefSeq" id="WP_206368772.1">
    <property type="nucleotide sequence ID" value="NZ_CAWPTM010000101.1"/>
</dbReference>
<feature type="transmembrane region" description="Helical" evidence="6">
    <location>
        <begin position="361"/>
        <end position="378"/>
    </location>
</feature>
<organism evidence="7 8">
    <name type="scientific">Vibrio neptunius</name>
    <dbReference type="NCBI Taxonomy" id="170651"/>
    <lineage>
        <taxon>Bacteria</taxon>
        <taxon>Pseudomonadati</taxon>
        <taxon>Pseudomonadota</taxon>
        <taxon>Gammaproteobacteria</taxon>
        <taxon>Vibrionales</taxon>
        <taxon>Vibrionaceae</taxon>
        <taxon>Vibrio</taxon>
    </lineage>
</organism>